<feature type="transmembrane region" description="Helical" evidence="5">
    <location>
        <begin position="7"/>
        <end position="26"/>
    </location>
</feature>
<dbReference type="Proteomes" id="UP000267251">
    <property type="component" value="Unassembled WGS sequence"/>
</dbReference>
<dbReference type="GO" id="GO:0005783">
    <property type="term" value="C:endoplasmic reticulum"/>
    <property type="evidence" value="ECO:0007669"/>
    <property type="project" value="TreeGrafter"/>
</dbReference>
<evidence type="ECO:0000259" key="6">
    <source>
        <dbReference type="Pfam" id="PF07970"/>
    </source>
</evidence>
<feature type="non-terminal residue" evidence="8">
    <location>
        <position position="1"/>
    </location>
</feature>
<reference evidence="9" key="1">
    <citation type="journal article" date="2018" name="Nat. Microbiol.">
        <title>Leveraging single-cell genomics to expand the fungal tree of life.</title>
        <authorList>
            <person name="Ahrendt S.R."/>
            <person name="Quandt C.A."/>
            <person name="Ciobanu D."/>
            <person name="Clum A."/>
            <person name="Salamov A."/>
            <person name="Andreopoulos B."/>
            <person name="Cheng J.F."/>
            <person name="Woyke T."/>
            <person name="Pelin A."/>
            <person name="Henrissat B."/>
            <person name="Reynolds N.K."/>
            <person name="Benny G.L."/>
            <person name="Smith M.E."/>
            <person name="James T.Y."/>
            <person name="Grigoriev I.V."/>
        </authorList>
    </citation>
    <scope>NUCLEOTIDE SEQUENCE [LARGE SCALE GENOMIC DNA]</scope>
</reference>
<dbReference type="GO" id="GO:0030134">
    <property type="term" value="C:COPII-coated ER to Golgi transport vesicle"/>
    <property type="evidence" value="ECO:0007669"/>
    <property type="project" value="TreeGrafter"/>
</dbReference>
<feature type="transmembrane region" description="Helical" evidence="5">
    <location>
        <begin position="270"/>
        <end position="292"/>
    </location>
</feature>
<sequence>SFQERKGLGGLVSVGVVVTLCILLIGELREYLSPAIRHDFLVDPTVDHMFQLNVDMTIKMPCSSLSMDVMDVTGDTIHVQDQLRMETRPFTTEGAIHFRDLSGYTYNEDVHNLLRQGQQVRKAPSTPGSGNGDGCRVYGSMDVAKIHGNFHVTAKGHGHGGEHVAHDSINFSHRIDKFSFGPDHPGIHNPLDNSVEVSKVTFERYKYTLSVVPTIFTDAYSVLLTTQYAVSEHDKEVPLKGGQPMQPPGIFFSYTIEPITIRVSEDSVPLFMFLLRSCSIIGGIWVTAGLLYR</sequence>
<dbReference type="GO" id="GO:0006890">
    <property type="term" value="P:retrograde vesicle-mediated transport, Golgi to endoplasmic reticulum"/>
    <property type="evidence" value="ECO:0007669"/>
    <property type="project" value="TreeGrafter"/>
</dbReference>
<proteinExistence type="predicted"/>
<evidence type="ECO:0000256" key="3">
    <source>
        <dbReference type="ARBA" id="ARBA00022989"/>
    </source>
</evidence>
<dbReference type="InterPro" id="IPR012936">
    <property type="entry name" value="Erv_C"/>
</dbReference>
<evidence type="ECO:0000256" key="4">
    <source>
        <dbReference type="ARBA" id="ARBA00023136"/>
    </source>
</evidence>
<evidence type="ECO:0000313" key="9">
    <source>
        <dbReference type="Proteomes" id="UP000267251"/>
    </source>
</evidence>
<dbReference type="Pfam" id="PF07970">
    <property type="entry name" value="COPIIcoated_ERV"/>
    <property type="match status" value="1"/>
</dbReference>
<accession>A0A4P9Y575</accession>
<dbReference type="GO" id="GO:0006888">
    <property type="term" value="P:endoplasmic reticulum to Golgi vesicle-mediated transport"/>
    <property type="evidence" value="ECO:0007669"/>
    <property type="project" value="TreeGrafter"/>
</dbReference>
<feature type="domain" description="Endoplasmic reticulum vesicle transporter C-terminal" evidence="6">
    <location>
        <begin position="131"/>
        <end position="290"/>
    </location>
</feature>
<dbReference type="Pfam" id="PF13850">
    <property type="entry name" value="ERGIC_N"/>
    <property type="match status" value="1"/>
</dbReference>
<name>A0A4P9Y575_9FUNG</name>
<dbReference type="PANTHER" id="PTHR10984:SF30">
    <property type="entry name" value="ENDOPLASMIC RETICULUM-GOLGI INTERMEDIATE COMPARTMENT PROTEIN 2"/>
    <property type="match status" value="1"/>
</dbReference>
<dbReference type="OrthoDB" id="5541786at2759"/>
<keyword evidence="2 5" id="KW-0812">Transmembrane</keyword>
<dbReference type="AlphaFoldDB" id="A0A4P9Y575"/>
<keyword evidence="9" id="KW-1185">Reference proteome</keyword>
<comment type="subcellular location">
    <subcellularLocation>
        <location evidence="1">Membrane</location>
    </subcellularLocation>
</comment>
<dbReference type="GO" id="GO:0016020">
    <property type="term" value="C:membrane"/>
    <property type="evidence" value="ECO:0007669"/>
    <property type="project" value="UniProtKB-SubCell"/>
</dbReference>
<dbReference type="EMBL" id="KZ988048">
    <property type="protein sequence ID" value="RKP13331.1"/>
    <property type="molecule type" value="Genomic_DNA"/>
</dbReference>
<dbReference type="InterPro" id="IPR045888">
    <property type="entry name" value="Erv"/>
</dbReference>
<evidence type="ECO:0000256" key="1">
    <source>
        <dbReference type="ARBA" id="ARBA00004370"/>
    </source>
</evidence>
<evidence type="ECO:0000256" key="2">
    <source>
        <dbReference type="ARBA" id="ARBA00022692"/>
    </source>
</evidence>
<evidence type="ECO:0000259" key="7">
    <source>
        <dbReference type="Pfam" id="PF13850"/>
    </source>
</evidence>
<feature type="non-terminal residue" evidence="8">
    <location>
        <position position="293"/>
    </location>
</feature>
<gene>
    <name evidence="8" type="ORF">BJ684DRAFT_5602</name>
</gene>
<organism evidence="8 9">
    <name type="scientific">Piptocephalis cylindrospora</name>
    <dbReference type="NCBI Taxonomy" id="1907219"/>
    <lineage>
        <taxon>Eukaryota</taxon>
        <taxon>Fungi</taxon>
        <taxon>Fungi incertae sedis</taxon>
        <taxon>Zoopagomycota</taxon>
        <taxon>Zoopagomycotina</taxon>
        <taxon>Zoopagomycetes</taxon>
        <taxon>Zoopagales</taxon>
        <taxon>Piptocephalidaceae</taxon>
        <taxon>Piptocephalis</taxon>
    </lineage>
</organism>
<keyword evidence="4 5" id="KW-0472">Membrane</keyword>
<keyword evidence="3 5" id="KW-1133">Transmembrane helix</keyword>
<protein>
    <submittedName>
        <fullName evidence="8">Endoplasmic reticulum vesicle transporter-domain-containing protein</fullName>
    </submittedName>
</protein>
<dbReference type="PANTHER" id="PTHR10984">
    <property type="entry name" value="ENDOPLASMIC RETICULUM-GOLGI INTERMEDIATE COMPARTMENT PROTEIN"/>
    <property type="match status" value="1"/>
</dbReference>
<evidence type="ECO:0000313" key="8">
    <source>
        <dbReference type="EMBL" id="RKP13331.1"/>
    </source>
</evidence>
<dbReference type="InterPro" id="IPR039542">
    <property type="entry name" value="Erv_N"/>
</dbReference>
<feature type="domain" description="Endoplasmic reticulum vesicle transporter N-terminal" evidence="7">
    <location>
        <begin position="3"/>
        <end position="76"/>
    </location>
</feature>
<evidence type="ECO:0000256" key="5">
    <source>
        <dbReference type="SAM" id="Phobius"/>
    </source>
</evidence>